<dbReference type="AlphaFoldDB" id="A0A9D7FCD9"/>
<evidence type="ECO:0000313" key="2">
    <source>
        <dbReference type="EMBL" id="MBK7422415.1"/>
    </source>
</evidence>
<evidence type="ECO:0000313" key="3">
    <source>
        <dbReference type="Proteomes" id="UP000886602"/>
    </source>
</evidence>
<keyword evidence="1" id="KW-0472">Membrane</keyword>
<keyword evidence="1" id="KW-0812">Transmembrane</keyword>
<keyword evidence="1" id="KW-1133">Transmembrane helix</keyword>
<gene>
    <name evidence="2" type="ORF">IPJ48_04575</name>
</gene>
<name>A0A9D7FCD9_9RHOO</name>
<protein>
    <submittedName>
        <fullName evidence="2">Uncharacterized protein</fullName>
    </submittedName>
</protein>
<accession>A0A9D7FCD9</accession>
<reference evidence="2" key="1">
    <citation type="submission" date="2020-10" db="EMBL/GenBank/DDBJ databases">
        <title>Connecting structure to function with the recovery of over 1000 high-quality activated sludge metagenome-assembled genomes encoding full-length rRNA genes using long-read sequencing.</title>
        <authorList>
            <person name="Singleton C.M."/>
            <person name="Petriglieri F."/>
            <person name="Kristensen J.M."/>
            <person name="Kirkegaard R.H."/>
            <person name="Michaelsen T.Y."/>
            <person name="Andersen M.H."/>
            <person name="Karst S.M."/>
            <person name="Dueholm M.S."/>
            <person name="Nielsen P.H."/>
            <person name="Albertsen M."/>
        </authorList>
    </citation>
    <scope>NUCLEOTIDE SEQUENCE</scope>
    <source>
        <strain evidence="2">EsbW_18-Q3-R4-48_MAXAC.044</strain>
    </source>
</reference>
<proteinExistence type="predicted"/>
<comment type="caution">
    <text evidence="2">The sequence shown here is derived from an EMBL/GenBank/DDBJ whole genome shotgun (WGS) entry which is preliminary data.</text>
</comment>
<dbReference type="EMBL" id="JADJNC010000006">
    <property type="protein sequence ID" value="MBK7422415.1"/>
    <property type="molecule type" value="Genomic_DNA"/>
</dbReference>
<sequence length="48" mass="5151">MGTEISVLGAGFAIVFMVSCLASPAIGLVVDWVARHRKHQPEVYHSGI</sequence>
<organism evidence="2 3">
    <name type="scientific">Candidatus Propionivibrio dominans</name>
    <dbReference type="NCBI Taxonomy" id="2954373"/>
    <lineage>
        <taxon>Bacteria</taxon>
        <taxon>Pseudomonadati</taxon>
        <taxon>Pseudomonadota</taxon>
        <taxon>Betaproteobacteria</taxon>
        <taxon>Rhodocyclales</taxon>
        <taxon>Rhodocyclaceae</taxon>
        <taxon>Propionivibrio</taxon>
    </lineage>
</organism>
<dbReference type="Proteomes" id="UP000886602">
    <property type="component" value="Unassembled WGS sequence"/>
</dbReference>
<evidence type="ECO:0000256" key="1">
    <source>
        <dbReference type="SAM" id="Phobius"/>
    </source>
</evidence>
<feature type="transmembrane region" description="Helical" evidence="1">
    <location>
        <begin position="6"/>
        <end position="30"/>
    </location>
</feature>